<dbReference type="AlphaFoldDB" id="T0PU25"/>
<evidence type="ECO:0000256" key="1">
    <source>
        <dbReference type="SAM" id="Coils"/>
    </source>
</evidence>
<dbReference type="VEuPathDB" id="FungiDB:SDRG_13331"/>
<dbReference type="InParanoid" id="T0PU25"/>
<dbReference type="EMBL" id="JH767189">
    <property type="protein sequence ID" value="EQC28994.1"/>
    <property type="molecule type" value="Genomic_DNA"/>
</dbReference>
<keyword evidence="1" id="KW-0175">Coiled coil</keyword>
<dbReference type="OrthoDB" id="10458413at2759"/>
<protein>
    <submittedName>
        <fullName evidence="2">Uncharacterized protein</fullName>
    </submittedName>
</protein>
<organism evidence="2 3">
    <name type="scientific">Saprolegnia diclina (strain VS20)</name>
    <dbReference type="NCBI Taxonomy" id="1156394"/>
    <lineage>
        <taxon>Eukaryota</taxon>
        <taxon>Sar</taxon>
        <taxon>Stramenopiles</taxon>
        <taxon>Oomycota</taxon>
        <taxon>Saprolegniomycetes</taxon>
        <taxon>Saprolegniales</taxon>
        <taxon>Saprolegniaceae</taxon>
        <taxon>Saprolegnia</taxon>
    </lineage>
</organism>
<feature type="coiled-coil region" evidence="1">
    <location>
        <begin position="103"/>
        <end position="137"/>
    </location>
</feature>
<reference evidence="2 3" key="1">
    <citation type="submission" date="2012-04" db="EMBL/GenBank/DDBJ databases">
        <title>The Genome Sequence of Saprolegnia declina VS20.</title>
        <authorList>
            <consortium name="The Broad Institute Genome Sequencing Platform"/>
            <person name="Russ C."/>
            <person name="Nusbaum C."/>
            <person name="Tyler B."/>
            <person name="van West P."/>
            <person name="Dieguez-Uribeondo J."/>
            <person name="de Bruijn I."/>
            <person name="Tripathy S."/>
            <person name="Jiang R."/>
            <person name="Young S.K."/>
            <person name="Zeng Q."/>
            <person name="Gargeya S."/>
            <person name="Fitzgerald M."/>
            <person name="Haas B."/>
            <person name="Abouelleil A."/>
            <person name="Alvarado L."/>
            <person name="Arachchi H.M."/>
            <person name="Berlin A."/>
            <person name="Chapman S.B."/>
            <person name="Goldberg J."/>
            <person name="Griggs A."/>
            <person name="Gujja S."/>
            <person name="Hansen M."/>
            <person name="Howarth C."/>
            <person name="Imamovic A."/>
            <person name="Larimer J."/>
            <person name="McCowen C."/>
            <person name="Montmayeur A."/>
            <person name="Murphy C."/>
            <person name="Neiman D."/>
            <person name="Pearson M."/>
            <person name="Priest M."/>
            <person name="Roberts A."/>
            <person name="Saif S."/>
            <person name="Shea T."/>
            <person name="Sisk P."/>
            <person name="Sykes S."/>
            <person name="Wortman J."/>
            <person name="Nusbaum C."/>
            <person name="Birren B."/>
        </authorList>
    </citation>
    <scope>NUCLEOTIDE SEQUENCE [LARGE SCALE GENOMIC DNA]</scope>
    <source>
        <strain evidence="2 3">VS20</strain>
    </source>
</reference>
<accession>T0PU25</accession>
<dbReference type="Proteomes" id="UP000030762">
    <property type="component" value="Unassembled WGS sequence"/>
</dbReference>
<keyword evidence="3" id="KW-1185">Reference proteome</keyword>
<sequence>MGTYTKLEGKMSAKIHELQGQVAYYEGKFKEVDQLRRLDMNEHEHLRHRIQGLEDSRDDSRATQLRLQQEIATTRSALIEQEATVVQRDKTIAYLESENRHIMDNYHKRAEEYQATSEAQRQQKEELESTIALLEEASRHHMQHDAERDRVVEQLRIELCAVQAARDDCEAQLAALGLDAQDSAQTVARLTREVADAKAATTLLRESADEERRAWAQYEDEKERLVVGTQNLLTRHDKLLDWSCRRLDRARDLQLQQIVFLTWNGTTQRAKNAHMALQLQRCEAALSRFTHELTATRESLGQLRKSVAELSPSSTLSTAIVQACHQAVLERDVAYRYIDSLTLSNQEKSAQLHQLHTDLTLLRTKNELDQCSGSDKRALLQRDIEHLHNVVDGSKAAVRRQQMLVYRLCGARAQAKATLLATVFFYVDDHLFRRARSNAGPWHLDVARCASAADPWWMVQRAPCEYWQSRDPARARVASHGLYTSSDTATLDTALCRSLCHVNRRVDVFNVVATSNSLLGIMS</sequence>
<dbReference type="GeneID" id="19954058"/>
<gene>
    <name evidence="2" type="ORF">SDRG_13331</name>
</gene>
<name>T0PU25_SAPDV</name>
<proteinExistence type="predicted"/>
<evidence type="ECO:0000313" key="2">
    <source>
        <dbReference type="EMBL" id="EQC28994.1"/>
    </source>
</evidence>
<dbReference type="RefSeq" id="XP_008617634.1">
    <property type="nucleotide sequence ID" value="XM_008619412.1"/>
</dbReference>
<evidence type="ECO:0000313" key="3">
    <source>
        <dbReference type="Proteomes" id="UP000030762"/>
    </source>
</evidence>